<dbReference type="AlphaFoldDB" id="A0A194VNH7"/>
<name>A0A194VNH7_CYTMA</name>
<organism evidence="2 3">
    <name type="scientific">Cytospora mali</name>
    <name type="common">Apple Valsa canker fungus</name>
    <name type="synonym">Valsa mali</name>
    <dbReference type="NCBI Taxonomy" id="578113"/>
    <lineage>
        <taxon>Eukaryota</taxon>
        <taxon>Fungi</taxon>
        <taxon>Dikarya</taxon>
        <taxon>Ascomycota</taxon>
        <taxon>Pezizomycotina</taxon>
        <taxon>Sordariomycetes</taxon>
        <taxon>Sordariomycetidae</taxon>
        <taxon>Diaporthales</taxon>
        <taxon>Cytosporaceae</taxon>
        <taxon>Cytospora</taxon>
    </lineage>
</organism>
<sequence length="201" mass="21274">MPSAHNVLLLLVLLLMDTVSANSLLFYSSADNCNISSDHIGCYMHPANICCNSHAPFCVNLMLGLGASSAGNDYTQYFVHQDNCHLSKNGGSYCTQGGPNNAPSCCIDMPPGGGDGATCSGFWLHGDTGASPHGWKEGTDANAGCMDPNYMSYNDGSGVKKIFLPNGTFQHALDAYNRNDFSVLAGYKALVEVMGNDTDIV</sequence>
<evidence type="ECO:0000256" key="1">
    <source>
        <dbReference type="SAM" id="SignalP"/>
    </source>
</evidence>
<dbReference type="EMBL" id="CM003098">
    <property type="protein sequence ID" value="KUI65523.1"/>
    <property type="molecule type" value="Genomic_DNA"/>
</dbReference>
<protein>
    <submittedName>
        <fullName evidence="2">Uncharacterized protein</fullName>
    </submittedName>
</protein>
<feature type="signal peptide" evidence="1">
    <location>
        <begin position="1"/>
        <end position="21"/>
    </location>
</feature>
<proteinExistence type="predicted"/>
<keyword evidence="1" id="KW-0732">Signal</keyword>
<reference evidence="2" key="1">
    <citation type="submission" date="2014-12" db="EMBL/GenBank/DDBJ databases">
        <title>Genome Sequence of Valsa Canker Pathogens Uncovers a Specific Adaption of Colonization on Woody Bark.</title>
        <authorList>
            <person name="Yin Z."/>
            <person name="Liu H."/>
            <person name="Gao X."/>
            <person name="Li Z."/>
            <person name="Song N."/>
            <person name="Ke X."/>
            <person name="Dai Q."/>
            <person name="Wu Y."/>
            <person name="Sun Y."/>
            <person name="Xu J.-R."/>
            <person name="Kang Z.K."/>
            <person name="Wang L."/>
            <person name="Huang L."/>
        </authorList>
    </citation>
    <scope>NUCLEOTIDE SEQUENCE [LARGE SCALE GENOMIC DNA]</scope>
    <source>
        <strain evidence="2">03-8</strain>
    </source>
</reference>
<accession>A0A194VNH7</accession>
<evidence type="ECO:0000313" key="3">
    <source>
        <dbReference type="Proteomes" id="UP000078559"/>
    </source>
</evidence>
<dbReference type="Proteomes" id="UP000078559">
    <property type="component" value="Chromosome 1"/>
</dbReference>
<gene>
    <name evidence="2" type="ORF">VM1G_01213</name>
</gene>
<evidence type="ECO:0000313" key="2">
    <source>
        <dbReference type="EMBL" id="KUI65523.1"/>
    </source>
</evidence>
<keyword evidence="3" id="KW-1185">Reference proteome</keyword>
<dbReference type="OrthoDB" id="5192388at2759"/>
<feature type="chain" id="PRO_5008266668" evidence="1">
    <location>
        <begin position="22"/>
        <end position="201"/>
    </location>
</feature>